<reference evidence="2" key="1">
    <citation type="submission" date="2016-10" db="EMBL/GenBank/DDBJ databases">
        <authorList>
            <person name="Varghese N."/>
            <person name="Submissions S."/>
        </authorList>
    </citation>
    <scope>NUCLEOTIDE SEQUENCE [LARGE SCALE GENOMIC DNA]</scope>
    <source>
        <strain evidence="2">CECT 8338</strain>
    </source>
</reference>
<proteinExistence type="predicted"/>
<protein>
    <recommendedName>
        <fullName evidence="3">Lipoprotein</fullName>
    </recommendedName>
</protein>
<evidence type="ECO:0008006" key="3">
    <source>
        <dbReference type="Google" id="ProtNLM"/>
    </source>
</evidence>
<organism evidence="1 2">
    <name type="scientific">Halopseudomonas salegens</name>
    <dbReference type="NCBI Taxonomy" id="1434072"/>
    <lineage>
        <taxon>Bacteria</taxon>
        <taxon>Pseudomonadati</taxon>
        <taxon>Pseudomonadota</taxon>
        <taxon>Gammaproteobacteria</taxon>
        <taxon>Pseudomonadales</taxon>
        <taxon>Pseudomonadaceae</taxon>
        <taxon>Halopseudomonas</taxon>
    </lineage>
</organism>
<gene>
    <name evidence="1" type="ORF">SAMN05216210_2033</name>
</gene>
<evidence type="ECO:0000313" key="2">
    <source>
        <dbReference type="Proteomes" id="UP000243924"/>
    </source>
</evidence>
<dbReference type="AlphaFoldDB" id="A0A1H2G4H6"/>
<dbReference type="EMBL" id="LT629787">
    <property type="protein sequence ID" value="SDU14475.1"/>
    <property type="molecule type" value="Genomic_DNA"/>
</dbReference>
<dbReference type="RefSeq" id="WP_092386547.1">
    <property type="nucleotide sequence ID" value="NZ_LT629787.1"/>
</dbReference>
<accession>A0A1H2G4H6</accession>
<dbReference type="Proteomes" id="UP000243924">
    <property type="component" value="Chromosome I"/>
</dbReference>
<evidence type="ECO:0000313" key="1">
    <source>
        <dbReference type="EMBL" id="SDU14475.1"/>
    </source>
</evidence>
<name>A0A1H2G4H6_9GAMM</name>
<keyword evidence="2" id="KW-1185">Reference proteome</keyword>
<sequence>MANVNTSVIVHHTQHPRRWPAWPAIVVTVMAAGLVACASSRPPQEPIADNQARITFSTQPMDNLRAHRLNGELVRGLSFDDIPAGAHRLDVRFRFERPGGGQPGLRDSQQHTCDLRIHYPAFEGGQRYVIRAELFHWRPRGWLQNAAGERLADADVVHCSPG</sequence>
<dbReference type="OrthoDB" id="6997359at2"/>